<evidence type="ECO:0000313" key="2">
    <source>
        <dbReference type="EMBL" id="KAF3031375.1"/>
    </source>
</evidence>
<dbReference type="EMBL" id="SWKV01000155">
    <property type="protein sequence ID" value="KAF3031375.1"/>
    <property type="molecule type" value="Genomic_DNA"/>
</dbReference>
<dbReference type="OrthoDB" id="10567766at2759"/>
<gene>
    <name evidence="2" type="ORF">E8E12_001446</name>
</gene>
<accession>A0A9P4WG95</accession>
<reference evidence="2" key="1">
    <citation type="submission" date="2019-04" db="EMBL/GenBank/DDBJ databases">
        <title>Sequencing of skin fungus with MAO and IRED activity.</title>
        <authorList>
            <person name="Marsaioli A.J."/>
            <person name="Bonatto J.M.C."/>
            <person name="Reis Junior O."/>
        </authorList>
    </citation>
    <scope>NUCLEOTIDE SEQUENCE</scope>
    <source>
        <strain evidence="2">28M1</strain>
    </source>
</reference>
<feature type="region of interest" description="Disordered" evidence="1">
    <location>
        <begin position="1"/>
        <end position="35"/>
    </location>
</feature>
<evidence type="ECO:0000256" key="1">
    <source>
        <dbReference type="SAM" id="MobiDB-lite"/>
    </source>
</evidence>
<dbReference type="Proteomes" id="UP000758155">
    <property type="component" value="Unassembled WGS sequence"/>
</dbReference>
<dbReference type="AlphaFoldDB" id="A0A9P4WG95"/>
<protein>
    <submittedName>
        <fullName evidence="2">Uncharacterized protein</fullName>
    </submittedName>
</protein>
<sequence length="95" mass="10390">MASQVLKGRESVTTQPLRMQMSDAAAGAEASLMRSPPDRDALRAIDEALTALKVDMARESAEFLARLNNLLVECQDAADGLRALSRPHHRLQYGL</sequence>
<keyword evidence="3" id="KW-1185">Reference proteome</keyword>
<proteinExistence type="predicted"/>
<evidence type="ECO:0000313" key="3">
    <source>
        <dbReference type="Proteomes" id="UP000758155"/>
    </source>
</evidence>
<organism evidence="2 3">
    <name type="scientific">Didymella heteroderae</name>
    <dbReference type="NCBI Taxonomy" id="1769908"/>
    <lineage>
        <taxon>Eukaryota</taxon>
        <taxon>Fungi</taxon>
        <taxon>Dikarya</taxon>
        <taxon>Ascomycota</taxon>
        <taxon>Pezizomycotina</taxon>
        <taxon>Dothideomycetes</taxon>
        <taxon>Pleosporomycetidae</taxon>
        <taxon>Pleosporales</taxon>
        <taxon>Pleosporineae</taxon>
        <taxon>Didymellaceae</taxon>
        <taxon>Didymella</taxon>
    </lineage>
</organism>
<comment type="caution">
    <text evidence="2">The sequence shown here is derived from an EMBL/GenBank/DDBJ whole genome shotgun (WGS) entry which is preliminary data.</text>
</comment>
<name>A0A9P4WG95_9PLEO</name>